<feature type="compositionally biased region" description="Basic and acidic residues" evidence="1">
    <location>
        <begin position="188"/>
        <end position="205"/>
    </location>
</feature>
<dbReference type="InterPro" id="IPR021235">
    <property type="entry name" value="DUF2637"/>
</dbReference>
<proteinExistence type="predicted"/>
<feature type="compositionally biased region" description="Low complexity" evidence="1">
    <location>
        <begin position="212"/>
        <end position="228"/>
    </location>
</feature>
<evidence type="ECO:0000313" key="4">
    <source>
        <dbReference type="Proteomes" id="UP001597168"/>
    </source>
</evidence>
<keyword evidence="2" id="KW-0812">Transmembrane</keyword>
<accession>A0ABW3QGB7</accession>
<dbReference type="EMBL" id="JBHTLK010000005">
    <property type="protein sequence ID" value="MFD1145872.1"/>
    <property type="molecule type" value="Genomic_DNA"/>
</dbReference>
<comment type="caution">
    <text evidence="3">The sequence shown here is derived from an EMBL/GenBank/DDBJ whole genome shotgun (WGS) entry which is preliminary data.</text>
</comment>
<feature type="transmembrane region" description="Helical" evidence="2">
    <location>
        <begin position="157"/>
        <end position="179"/>
    </location>
</feature>
<name>A0ABW3QGB7_9PSEU</name>
<protein>
    <submittedName>
        <fullName evidence="3">DUF2637 domain-containing protein</fullName>
    </submittedName>
</protein>
<gene>
    <name evidence="3" type="ORF">ACFQ3T_01905</name>
</gene>
<feature type="compositionally biased region" description="Low complexity" evidence="1">
    <location>
        <begin position="1"/>
        <end position="17"/>
    </location>
</feature>
<feature type="region of interest" description="Disordered" evidence="1">
    <location>
        <begin position="188"/>
        <end position="246"/>
    </location>
</feature>
<dbReference type="Pfam" id="PF10935">
    <property type="entry name" value="DUF2637"/>
    <property type="match status" value="1"/>
</dbReference>
<feature type="compositionally biased region" description="Basic and acidic residues" evidence="1">
    <location>
        <begin position="230"/>
        <end position="241"/>
    </location>
</feature>
<dbReference type="Proteomes" id="UP001597168">
    <property type="component" value="Unassembled WGS sequence"/>
</dbReference>
<evidence type="ECO:0000256" key="2">
    <source>
        <dbReference type="SAM" id="Phobius"/>
    </source>
</evidence>
<dbReference type="RefSeq" id="WP_380719037.1">
    <property type="nucleotide sequence ID" value="NZ_JBHTLK010000005.1"/>
</dbReference>
<evidence type="ECO:0000256" key="1">
    <source>
        <dbReference type="SAM" id="MobiDB-lite"/>
    </source>
</evidence>
<keyword evidence="2" id="KW-1133">Transmembrane helix</keyword>
<sequence>MSAPTNETAPTTETAPESAVEDQPTKRWAWVQKFSDVLTGSPESDPIRSFSAFGVAISTAVISYETLHNLAQGMGFSTPAKQLFPIGIDLAVLQFTRAWLNRRLATKTRDFAKKAALFFITASVIGNAIWHIVDFVRDRGGIVKLVNDFDWKTSLPALGWLAVIVTFSALMPLALGLSLHQVAQISSDRAKGREERERETVEPVARRKKNGSAPSTKAASKQSTTTKPPAEPEVRNPRADESPTEVFEAVTDPETAADVDGDADLPVDISLVRQYGEKAAKAIQIWRSNLAARNGQGLSFREVDRRIGSTGYADKVIKQYIADHGDPREQVTGDPAVSSG</sequence>
<keyword evidence="4" id="KW-1185">Reference proteome</keyword>
<reference evidence="4" key="1">
    <citation type="journal article" date="2019" name="Int. J. Syst. Evol. Microbiol.">
        <title>The Global Catalogue of Microorganisms (GCM) 10K type strain sequencing project: providing services to taxonomists for standard genome sequencing and annotation.</title>
        <authorList>
            <consortium name="The Broad Institute Genomics Platform"/>
            <consortium name="The Broad Institute Genome Sequencing Center for Infectious Disease"/>
            <person name="Wu L."/>
            <person name="Ma J."/>
        </authorList>
    </citation>
    <scope>NUCLEOTIDE SEQUENCE [LARGE SCALE GENOMIC DNA]</scope>
    <source>
        <strain evidence="4">CCUG 60214</strain>
    </source>
</reference>
<feature type="transmembrane region" description="Helical" evidence="2">
    <location>
        <begin position="115"/>
        <end position="133"/>
    </location>
</feature>
<organism evidence="3 4">
    <name type="scientific">Saccharothrix hoggarensis</name>
    <dbReference type="NCBI Taxonomy" id="913853"/>
    <lineage>
        <taxon>Bacteria</taxon>
        <taxon>Bacillati</taxon>
        <taxon>Actinomycetota</taxon>
        <taxon>Actinomycetes</taxon>
        <taxon>Pseudonocardiales</taxon>
        <taxon>Pseudonocardiaceae</taxon>
        <taxon>Saccharothrix</taxon>
    </lineage>
</organism>
<keyword evidence="2" id="KW-0472">Membrane</keyword>
<evidence type="ECO:0000313" key="3">
    <source>
        <dbReference type="EMBL" id="MFD1145872.1"/>
    </source>
</evidence>
<feature type="region of interest" description="Disordered" evidence="1">
    <location>
        <begin position="1"/>
        <end position="24"/>
    </location>
</feature>